<proteinExistence type="predicted"/>
<dbReference type="AlphaFoldDB" id="A0A517R464"/>
<accession>A0A517R464</accession>
<keyword evidence="2" id="KW-1185">Reference proteome</keyword>
<dbReference type="KEGG" id="svp:Pan189_30780"/>
<reference evidence="1 2" key="1">
    <citation type="submission" date="2019-02" db="EMBL/GenBank/DDBJ databases">
        <title>Deep-cultivation of Planctomycetes and their phenomic and genomic characterization uncovers novel biology.</title>
        <authorList>
            <person name="Wiegand S."/>
            <person name="Jogler M."/>
            <person name="Boedeker C."/>
            <person name="Pinto D."/>
            <person name="Vollmers J."/>
            <person name="Rivas-Marin E."/>
            <person name="Kohn T."/>
            <person name="Peeters S.H."/>
            <person name="Heuer A."/>
            <person name="Rast P."/>
            <person name="Oberbeckmann S."/>
            <person name="Bunk B."/>
            <person name="Jeske O."/>
            <person name="Meyerdierks A."/>
            <person name="Storesund J.E."/>
            <person name="Kallscheuer N."/>
            <person name="Luecker S."/>
            <person name="Lage O.M."/>
            <person name="Pohl T."/>
            <person name="Merkel B.J."/>
            <person name="Hornburger P."/>
            <person name="Mueller R.-W."/>
            <person name="Bruemmer F."/>
            <person name="Labrenz M."/>
            <person name="Spormann A.M."/>
            <person name="Op den Camp H."/>
            <person name="Overmann J."/>
            <person name="Amann R."/>
            <person name="Jetten M.S.M."/>
            <person name="Mascher T."/>
            <person name="Medema M.H."/>
            <person name="Devos D.P."/>
            <person name="Kaster A.-K."/>
            <person name="Ovreas L."/>
            <person name="Rohde M."/>
            <person name="Galperin M.Y."/>
            <person name="Jogler C."/>
        </authorList>
    </citation>
    <scope>NUCLEOTIDE SEQUENCE [LARGE SCALE GENOMIC DNA]</scope>
    <source>
        <strain evidence="1 2">Pan189</strain>
    </source>
</reference>
<evidence type="ECO:0000313" key="2">
    <source>
        <dbReference type="Proteomes" id="UP000317318"/>
    </source>
</evidence>
<protein>
    <submittedName>
        <fullName evidence="1">Uncharacterized protein</fullName>
    </submittedName>
</protein>
<gene>
    <name evidence="1" type="ORF">Pan189_30780</name>
</gene>
<evidence type="ECO:0000313" key="1">
    <source>
        <dbReference type="EMBL" id="QDT38682.1"/>
    </source>
</evidence>
<dbReference type="Proteomes" id="UP000317318">
    <property type="component" value="Chromosome"/>
</dbReference>
<sequence length="79" mass="9182">MMFRTVHDDHEQLFEVKRLFDAYDGRMLGYYVEFLVAGELFFRRGVLKDPESEGTMVFGSPDEARSFAPQLIIEQLSSD</sequence>
<name>A0A517R464_9PLAN</name>
<organism evidence="1 2">
    <name type="scientific">Stratiformator vulcanicus</name>
    <dbReference type="NCBI Taxonomy" id="2527980"/>
    <lineage>
        <taxon>Bacteria</taxon>
        <taxon>Pseudomonadati</taxon>
        <taxon>Planctomycetota</taxon>
        <taxon>Planctomycetia</taxon>
        <taxon>Planctomycetales</taxon>
        <taxon>Planctomycetaceae</taxon>
        <taxon>Stratiformator</taxon>
    </lineage>
</organism>
<dbReference type="EMBL" id="CP036268">
    <property type="protein sequence ID" value="QDT38682.1"/>
    <property type="molecule type" value="Genomic_DNA"/>
</dbReference>